<accession>A0A2W4Z526</accession>
<keyword evidence="1" id="KW-0732">Signal</keyword>
<evidence type="ECO:0000313" key="2">
    <source>
        <dbReference type="EMBL" id="PZO77460.1"/>
    </source>
</evidence>
<evidence type="ECO:0000313" key="3">
    <source>
        <dbReference type="Proteomes" id="UP000248614"/>
    </source>
</evidence>
<dbReference type="EMBL" id="QFNF01000019">
    <property type="protein sequence ID" value="PZO77460.1"/>
    <property type="molecule type" value="Genomic_DNA"/>
</dbReference>
<gene>
    <name evidence="2" type="ORF">DI632_08780</name>
</gene>
<feature type="signal peptide" evidence="1">
    <location>
        <begin position="1"/>
        <end position="20"/>
    </location>
</feature>
<feature type="chain" id="PRO_5016159735" description="Aspartyl protease" evidence="1">
    <location>
        <begin position="21"/>
        <end position="313"/>
    </location>
</feature>
<reference evidence="2 3" key="1">
    <citation type="submission" date="2017-08" db="EMBL/GenBank/DDBJ databases">
        <title>Infants hospitalized years apart are colonized by the same room-sourced microbial strains.</title>
        <authorList>
            <person name="Brooks B."/>
            <person name="Olm M.R."/>
            <person name="Firek B.A."/>
            <person name="Baker R."/>
            <person name="Thomas B.C."/>
            <person name="Morowitz M.J."/>
            <person name="Banfield J.F."/>
        </authorList>
    </citation>
    <scope>NUCLEOTIDE SEQUENCE [LARGE SCALE GENOMIC DNA]</scope>
    <source>
        <strain evidence="2">S2_018_000_R3_110</strain>
    </source>
</reference>
<sequence>MTMVRMVVIAAFAFGAPAFCASSRTVSPVVLPFAIEEIYGKRPVVAVRLNDHPFKMVIHSNAGFSAQLPHDVARRAAVSIVRHSGDFGIEGPGKVSVLGRDEGVLPRLQVGSRTYSDVAVSVFETPGEQSTGMLGLDWIAARRLVIDYPRHRIVLDSSAKDGIRLRRTLVGQGYRAIPMRRNADGRYTVAVTLEATTRPMTVSTVAGLTIDQTFARAAGVELGVVINDDYGPRGAKVSTYATRRPITLTIGPWRSTPIADAGVLDNAAYMSKPRSPEDGNGGMLGADFLIANRAVVDFGSGVLYLRRPGHSSP</sequence>
<name>A0A2W4Z526_9SPHN</name>
<comment type="caution">
    <text evidence="2">The sequence shown here is derived from an EMBL/GenBank/DDBJ whole genome shotgun (WGS) entry which is preliminary data.</text>
</comment>
<proteinExistence type="predicted"/>
<dbReference type="AlphaFoldDB" id="A0A2W4Z526"/>
<protein>
    <recommendedName>
        <fullName evidence="4">Aspartyl protease</fullName>
    </recommendedName>
</protein>
<organism evidence="2 3">
    <name type="scientific">Sphingomonas hengshuiensis</name>
    <dbReference type="NCBI Taxonomy" id="1609977"/>
    <lineage>
        <taxon>Bacteria</taxon>
        <taxon>Pseudomonadati</taxon>
        <taxon>Pseudomonadota</taxon>
        <taxon>Alphaproteobacteria</taxon>
        <taxon>Sphingomonadales</taxon>
        <taxon>Sphingomonadaceae</taxon>
        <taxon>Sphingomonas</taxon>
    </lineage>
</organism>
<evidence type="ECO:0008006" key="4">
    <source>
        <dbReference type="Google" id="ProtNLM"/>
    </source>
</evidence>
<evidence type="ECO:0000256" key="1">
    <source>
        <dbReference type="SAM" id="SignalP"/>
    </source>
</evidence>
<dbReference type="InterPro" id="IPR021109">
    <property type="entry name" value="Peptidase_aspartic_dom_sf"/>
</dbReference>
<dbReference type="Proteomes" id="UP000248614">
    <property type="component" value="Unassembled WGS sequence"/>
</dbReference>
<dbReference type="Gene3D" id="2.40.70.10">
    <property type="entry name" value="Acid Proteases"/>
    <property type="match status" value="1"/>
</dbReference>